<evidence type="ECO:0000313" key="3">
    <source>
        <dbReference type="Proteomes" id="UP001189429"/>
    </source>
</evidence>
<dbReference type="Proteomes" id="UP001189429">
    <property type="component" value="Unassembled WGS sequence"/>
</dbReference>
<name>A0ABN9QX56_9DINO</name>
<comment type="caution">
    <text evidence="2">The sequence shown here is derived from an EMBL/GenBank/DDBJ whole genome shotgun (WGS) entry which is preliminary data.</text>
</comment>
<feature type="compositionally biased region" description="Pro residues" evidence="1">
    <location>
        <begin position="1"/>
        <end position="18"/>
    </location>
</feature>
<evidence type="ECO:0000256" key="1">
    <source>
        <dbReference type="SAM" id="MobiDB-lite"/>
    </source>
</evidence>
<dbReference type="EMBL" id="CAUYUJ010004780">
    <property type="protein sequence ID" value="CAK0810938.1"/>
    <property type="molecule type" value="Genomic_DNA"/>
</dbReference>
<reference evidence="2" key="1">
    <citation type="submission" date="2023-10" db="EMBL/GenBank/DDBJ databases">
        <authorList>
            <person name="Chen Y."/>
            <person name="Shah S."/>
            <person name="Dougan E. K."/>
            <person name="Thang M."/>
            <person name="Chan C."/>
        </authorList>
    </citation>
    <scope>NUCLEOTIDE SEQUENCE [LARGE SCALE GENOMIC DNA]</scope>
</reference>
<organism evidence="2 3">
    <name type="scientific">Prorocentrum cordatum</name>
    <dbReference type="NCBI Taxonomy" id="2364126"/>
    <lineage>
        <taxon>Eukaryota</taxon>
        <taxon>Sar</taxon>
        <taxon>Alveolata</taxon>
        <taxon>Dinophyceae</taxon>
        <taxon>Prorocentrales</taxon>
        <taxon>Prorocentraceae</taxon>
        <taxon>Prorocentrum</taxon>
    </lineage>
</organism>
<evidence type="ECO:0000313" key="2">
    <source>
        <dbReference type="EMBL" id="CAK0810938.1"/>
    </source>
</evidence>
<feature type="compositionally biased region" description="Low complexity" evidence="1">
    <location>
        <begin position="23"/>
        <end position="37"/>
    </location>
</feature>
<sequence>MGPPPADAAAWAPPPPQRGPSCAAAGPLGPGRPGAAPRRASLLDKLVTPVAAYEPESQGYLALRPGDTVRVKWHQCEPAGDLDTYESYIFGELIDPVTTSTSCGWFPFELVSFVSRPRAEIDGSDMNEFFEQAFAEAEIRHW</sequence>
<gene>
    <name evidence="2" type="ORF">PCOR1329_LOCUS15714</name>
</gene>
<protein>
    <submittedName>
        <fullName evidence="2">Uncharacterized protein</fullName>
    </submittedName>
</protein>
<accession>A0ABN9QX56</accession>
<keyword evidence="3" id="KW-1185">Reference proteome</keyword>
<feature type="region of interest" description="Disordered" evidence="1">
    <location>
        <begin position="1"/>
        <end position="37"/>
    </location>
</feature>
<proteinExistence type="predicted"/>